<feature type="transmembrane region" description="Helical" evidence="2">
    <location>
        <begin position="132"/>
        <end position="153"/>
    </location>
</feature>
<feature type="transmembrane region" description="Helical" evidence="2">
    <location>
        <begin position="49"/>
        <end position="66"/>
    </location>
</feature>
<evidence type="ECO:0000259" key="6">
    <source>
        <dbReference type="PROSITE" id="PS50887"/>
    </source>
</evidence>
<evidence type="ECO:0000256" key="1">
    <source>
        <dbReference type="ARBA" id="ARBA00001946"/>
    </source>
</evidence>
<dbReference type="InterPro" id="IPR000014">
    <property type="entry name" value="PAS"/>
</dbReference>
<evidence type="ECO:0000259" key="5">
    <source>
        <dbReference type="PROSITE" id="PS50883"/>
    </source>
</evidence>
<dbReference type="SUPFAM" id="SSF55785">
    <property type="entry name" value="PYP-like sensor domain (PAS domain)"/>
    <property type="match status" value="2"/>
</dbReference>
<dbReference type="Gene3D" id="3.20.20.450">
    <property type="entry name" value="EAL domain"/>
    <property type="match status" value="1"/>
</dbReference>
<dbReference type="GO" id="GO:0003824">
    <property type="term" value="F:catalytic activity"/>
    <property type="evidence" value="ECO:0007669"/>
    <property type="project" value="UniProtKB-ARBA"/>
</dbReference>
<dbReference type="InterPro" id="IPR035965">
    <property type="entry name" value="PAS-like_dom_sf"/>
</dbReference>
<dbReference type="Gene3D" id="3.30.70.270">
    <property type="match status" value="1"/>
</dbReference>
<dbReference type="Pfam" id="PF00989">
    <property type="entry name" value="PAS"/>
    <property type="match status" value="2"/>
</dbReference>
<dbReference type="PROSITE" id="PS50887">
    <property type="entry name" value="GGDEF"/>
    <property type="match status" value="1"/>
</dbReference>
<accession>A0A4R1H8V0</accession>
<dbReference type="Pfam" id="PF00990">
    <property type="entry name" value="GGDEF"/>
    <property type="match status" value="1"/>
</dbReference>
<comment type="caution">
    <text evidence="7">The sequence shown here is derived from an EMBL/GenBank/DDBJ whole genome shotgun (WGS) entry which is preliminary data.</text>
</comment>
<dbReference type="InterPro" id="IPR052155">
    <property type="entry name" value="Biofilm_reg_signaling"/>
</dbReference>
<dbReference type="InterPro" id="IPR000160">
    <property type="entry name" value="GGDEF_dom"/>
</dbReference>
<dbReference type="RefSeq" id="WP_132970866.1">
    <property type="nucleotide sequence ID" value="NZ_SMFX01000001.1"/>
</dbReference>
<dbReference type="FunFam" id="3.30.70.270:FF:000001">
    <property type="entry name" value="Diguanylate cyclase domain protein"/>
    <property type="match status" value="1"/>
</dbReference>
<comment type="cofactor">
    <cofactor evidence="1">
        <name>Mg(2+)</name>
        <dbReference type="ChEBI" id="CHEBI:18420"/>
    </cofactor>
</comment>
<name>A0A4R1H8V0_9GAMM</name>
<evidence type="ECO:0000259" key="4">
    <source>
        <dbReference type="PROSITE" id="PS50113"/>
    </source>
</evidence>
<dbReference type="CDD" id="cd01948">
    <property type="entry name" value="EAL"/>
    <property type="match status" value="1"/>
</dbReference>
<feature type="domain" description="EAL" evidence="5">
    <location>
        <begin position="699"/>
        <end position="952"/>
    </location>
</feature>
<protein>
    <submittedName>
        <fullName evidence="7">PAS domain S-box-containing protein/diguanylate cyclase (GGDEF)-like protein</fullName>
    </submittedName>
</protein>
<keyword evidence="2" id="KW-0812">Transmembrane</keyword>
<dbReference type="InterPro" id="IPR035919">
    <property type="entry name" value="EAL_sf"/>
</dbReference>
<dbReference type="InterPro" id="IPR043128">
    <property type="entry name" value="Rev_trsase/Diguanyl_cyclase"/>
</dbReference>
<dbReference type="SUPFAM" id="SSF55073">
    <property type="entry name" value="Nucleotide cyclase"/>
    <property type="match status" value="1"/>
</dbReference>
<dbReference type="PROSITE" id="PS50112">
    <property type="entry name" value="PAS"/>
    <property type="match status" value="2"/>
</dbReference>
<dbReference type="InterPro" id="IPR013767">
    <property type="entry name" value="PAS_fold"/>
</dbReference>
<dbReference type="InterPro" id="IPR001633">
    <property type="entry name" value="EAL_dom"/>
</dbReference>
<dbReference type="EMBL" id="SMFX01000001">
    <property type="protein sequence ID" value="TCK16941.1"/>
    <property type="molecule type" value="Genomic_DNA"/>
</dbReference>
<feature type="transmembrane region" description="Helical" evidence="2">
    <location>
        <begin position="12"/>
        <end position="37"/>
    </location>
</feature>
<evidence type="ECO:0000313" key="7">
    <source>
        <dbReference type="EMBL" id="TCK16941.1"/>
    </source>
</evidence>
<dbReference type="PANTHER" id="PTHR44757:SF4">
    <property type="entry name" value="DIGUANYLATE CYCLASE DGCE-RELATED"/>
    <property type="match status" value="1"/>
</dbReference>
<dbReference type="GO" id="GO:0006355">
    <property type="term" value="P:regulation of DNA-templated transcription"/>
    <property type="evidence" value="ECO:0007669"/>
    <property type="project" value="InterPro"/>
</dbReference>
<dbReference type="PANTHER" id="PTHR44757">
    <property type="entry name" value="DIGUANYLATE CYCLASE DGCP"/>
    <property type="match status" value="1"/>
</dbReference>
<dbReference type="SMART" id="SM00267">
    <property type="entry name" value="GGDEF"/>
    <property type="match status" value="1"/>
</dbReference>
<dbReference type="SUPFAM" id="SSF141868">
    <property type="entry name" value="EAL domain-like"/>
    <property type="match status" value="1"/>
</dbReference>
<dbReference type="PROSITE" id="PS50883">
    <property type="entry name" value="EAL"/>
    <property type="match status" value="1"/>
</dbReference>
<dbReference type="CDD" id="cd00130">
    <property type="entry name" value="PAS"/>
    <property type="match status" value="2"/>
</dbReference>
<feature type="domain" description="PAS" evidence="3">
    <location>
        <begin position="280"/>
        <end position="347"/>
    </location>
</feature>
<dbReference type="SMART" id="SM00052">
    <property type="entry name" value="EAL"/>
    <property type="match status" value="1"/>
</dbReference>
<dbReference type="NCBIfam" id="TIGR00229">
    <property type="entry name" value="sensory_box"/>
    <property type="match status" value="2"/>
</dbReference>
<dbReference type="AlphaFoldDB" id="A0A4R1H8V0"/>
<dbReference type="Gene3D" id="3.30.450.20">
    <property type="entry name" value="PAS domain"/>
    <property type="match status" value="2"/>
</dbReference>
<feature type="transmembrane region" description="Helical" evidence="2">
    <location>
        <begin position="174"/>
        <end position="194"/>
    </location>
</feature>
<dbReference type="OrthoDB" id="9787514at2"/>
<dbReference type="InterPro" id="IPR000700">
    <property type="entry name" value="PAS-assoc_C"/>
</dbReference>
<reference evidence="7 8" key="1">
    <citation type="submission" date="2019-03" db="EMBL/GenBank/DDBJ databases">
        <title>Genomic Encyclopedia of Type Strains, Phase IV (KMG-IV): sequencing the most valuable type-strain genomes for metagenomic binning, comparative biology and taxonomic classification.</title>
        <authorList>
            <person name="Goeker M."/>
        </authorList>
    </citation>
    <scope>NUCLEOTIDE SEQUENCE [LARGE SCALE GENOMIC DNA]</scope>
    <source>
        <strain evidence="7 8">DSM 19610</strain>
    </source>
</reference>
<evidence type="ECO:0000313" key="8">
    <source>
        <dbReference type="Proteomes" id="UP000295707"/>
    </source>
</evidence>
<feature type="transmembrane region" description="Helical" evidence="2">
    <location>
        <begin position="206"/>
        <end position="227"/>
    </location>
</feature>
<dbReference type="PROSITE" id="PS50113">
    <property type="entry name" value="PAC"/>
    <property type="match status" value="1"/>
</dbReference>
<proteinExistence type="predicted"/>
<sequence>MLDAPERISARFSILLFLGFLLVPVVGFGSAILFGVLQPWQLEQLLADGVLPAFSLLLVFASLFQLQRLITPLTNWALMHPQGGNAPSHLHRQLQRFSRDFWVLILAHVLVAPLLVYWRLDGKIDASNIVALAHFMLLQGITATLAGVPAYLFGLHQLGKLVSQLSLDRIHVSLKSRTLLLAGLVPLLSYALLVEYHWLTTGQLESGYLTTFALLALTTITISLLSIRSMQQALRPFHELFNRSGASTHEALAQLRPASTDEIGHLTQTLGRVFQRLGDQETHMRAIVDTAAEGIIVVDERGQIDTFNPAAERLFGYLAQEIRGRHLTTLLPDVFQVRQSIDPHNEERNATGVHRNGSRITVSLRISEMEISGQRMFTCLVADITQRKAAEQELLAAEARYRALVETAHDLVWSVDTEGCWSYLNTSSRIIYGLEPETMVGRRISEFCAPDNDEADQKAFGELLKGGDLYQYETVHLDNTGNRRHLSFNAKAHHDDDGNILQISGTARDITDQKAFNEQLTYQAEHDSLTRLFNRHYFQQELERTVARVSRSPDTSCALFYIDLDQFKYINDTLGHAAGDRLLVEITQMLLKHVREGDLLARFGGDEFTLLLYNIRAADVTSAAEHFRQLFESFNFLEDGKSFNISCSIGATLIDAYVESAEEVLSHADIACNMAKAQGRNRIKLYDPSDSNKDGMAEDMGWASRVREMLEEDKFQLVYQPIMALNDDQVQDYEVLVRMVCDDGEIILPGGFMPAAERFGLIHSVDRWIVKRALTQLSRLHQQGEAVRFSINLSGKAFEDALLLPMIKDLLDNTSIDPSRVCFEITETAAIAKLSEAEKFISALKKMGCQFALDDFGAGFSSFAYLKHLPVDKLKIDGAFVQGMANSHIDQAMVQSMNQVAHALGKQTIAEYVEDSTTLELLRTYGVDYAQGNYIGKPREALMNVARLPYTRIQSASRAD</sequence>
<feature type="domain" description="GGDEF" evidence="6">
    <location>
        <begin position="555"/>
        <end position="688"/>
    </location>
</feature>
<dbReference type="InterPro" id="IPR029787">
    <property type="entry name" value="Nucleotide_cyclase"/>
</dbReference>
<dbReference type="SMART" id="SM00091">
    <property type="entry name" value="PAS"/>
    <property type="match status" value="2"/>
</dbReference>
<evidence type="ECO:0000259" key="3">
    <source>
        <dbReference type="PROSITE" id="PS50112"/>
    </source>
</evidence>
<dbReference type="Proteomes" id="UP000295707">
    <property type="component" value="Unassembled WGS sequence"/>
</dbReference>
<feature type="domain" description="PAC" evidence="4">
    <location>
        <begin position="470"/>
        <end position="522"/>
    </location>
</feature>
<dbReference type="SMART" id="SM00086">
    <property type="entry name" value="PAC"/>
    <property type="match status" value="2"/>
</dbReference>
<organism evidence="7 8">
    <name type="scientific">Thiogranum longum</name>
    <dbReference type="NCBI Taxonomy" id="1537524"/>
    <lineage>
        <taxon>Bacteria</taxon>
        <taxon>Pseudomonadati</taxon>
        <taxon>Pseudomonadota</taxon>
        <taxon>Gammaproteobacteria</taxon>
        <taxon>Chromatiales</taxon>
        <taxon>Ectothiorhodospiraceae</taxon>
        <taxon>Thiogranum</taxon>
    </lineage>
</organism>
<gene>
    <name evidence="7" type="ORF">DFR30_0160</name>
</gene>
<keyword evidence="2" id="KW-1133">Transmembrane helix</keyword>
<dbReference type="InterPro" id="IPR001610">
    <property type="entry name" value="PAC"/>
</dbReference>
<dbReference type="NCBIfam" id="TIGR00254">
    <property type="entry name" value="GGDEF"/>
    <property type="match status" value="1"/>
</dbReference>
<dbReference type="Pfam" id="PF00563">
    <property type="entry name" value="EAL"/>
    <property type="match status" value="1"/>
</dbReference>
<dbReference type="CDD" id="cd01949">
    <property type="entry name" value="GGDEF"/>
    <property type="match status" value="1"/>
</dbReference>
<keyword evidence="8" id="KW-1185">Reference proteome</keyword>
<feature type="domain" description="PAS" evidence="3">
    <location>
        <begin position="397"/>
        <end position="467"/>
    </location>
</feature>
<evidence type="ECO:0000256" key="2">
    <source>
        <dbReference type="SAM" id="Phobius"/>
    </source>
</evidence>
<keyword evidence="2" id="KW-0472">Membrane</keyword>
<feature type="transmembrane region" description="Helical" evidence="2">
    <location>
        <begin position="101"/>
        <end position="120"/>
    </location>
</feature>